<dbReference type="SUPFAM" id="SSF52467">
    <property type="entry name" value="DHS-like NAD/FAD-binding domain"/>
    <property type="match status" value="1"/>
</dbReference>
<dbReference type="PANTHER" id="PTHR18968:SF9">
    <property type="entry name" value="3D-(3,5_4)-TRIHYDROXYCYCLOHEXANE-1,2-DIONE HYDROLASE"/>
    <property type="match status" value="1"/>
</dbReference>
<keyword evidence="2 3" id="KW-0786">Thiamine pyrophosphate</keyword>
<dbReference type="Proteomes" id="UP001562178">
    <property type="component" value="Unassembled WGS sequence"/>
</dbReference>
<keyword evidence="7" id="KW-0378">Hydrolase</keyword>
<protein>
    <submittedName>
        <fullName evidence="7">3D-(3,5/4)-trihydroxycyclohexane-1,2-dione acylhydrolase (Decyclizing)</fullName>
        <ecNumber evidence="7">3.7.1.22</ecNumber>
    </submittedName>
</protein>
<dbReference type="Pfam" id="PF02775">
    <property type="entry name" value="TPP_enzyme_C"/>
    <property type="match status" value="1"/>
</dbReference>
<dbReference type="PROSITE" id="PS00187">
    <property type="entry name" value="TPP_ENZYMES"/>
    <property type="match status" value="1"/>
</dbReference>
<sequence length="619" mass="65860">MRKTQRITMAQALVRHLSALRIEMADGSLQAYVGGVFSIFGHGNVAGLGEALAAERHTLPTLRAHNEQGMAHAAVAYAKAQFRQRIMAVTTSIGPGATNLVTSAALAHINRLPVLLLPGDTFASRAPDPVLQQLEDFSHGDLSVNDCLRPVTRYFDRIMRPEQLLVALPRAIWTMVDPASCGPVCLALPQDVQTQAFDCPEDFLHPETLRFRRVPPDGAELARAAQLLRGAQRPLLVIGGGLMYSQAWEALRTFAESHGLPVAETQAGKGSLPWAHPLNLGAIGVTGSPAANTLAQEADLVFAIGTRLQDFSTGSHSLWSQAPVLCLNVQAFDASKRGCTALVADARLGLEQLQTALAGWQPAAQWTARARDLAAGWATRVTELTTSPLPSGLPYDADVIGAVQASAQGSAANDIVVCAAGTLPAELHKLWRSSAPGGYHVEYGYSTMGYEIAGGLGVKLAHPDKEVIVMVGDGSYMMMNSEIATSVLLGHKLIVVVLDNRGFGCIHRLQRASGSPLFNNMLDDCVVEGGKASAIDFAAHARSMGAHAVHVANIDALRQALEAARAASITQVIVINTTAERSTADGGCWWEVAIPEVSACADVNRARARYEQAKQAQKL</sequence>
<dbReference type="EMBL" id="JBGBDC010000002">
    <property type="protein sequence ID" value="MEY2250493.1"/>
    <property type="molecule type" value="Genomic_DNA"/>
</dbReference>
<dbReference type="Gene3D" id="3.40.50.1220">
    <property type="entry name" value="TPP-binding domain"/>
    <property type="match status" value="1"/>
</dbReference>
<dbReference type="GO" id="GO:0102481">
    <property type="term" value="F:3D-(3,5/4)-trihydroxycyclohexane-1,2-dione hydrolase activity"/>
    <property type="evidence" value="ECO:0007669"/>
    <property type="project" value="UniProtKB-EC"/>
</dbReference>
<dbReference type="InterPro" id="IPR012000">
    <property type="entry name" value="Thiamin_PyroP_enz_cen_dom"/>
</dbReference>
<dbReference type="Gene3D" id="3.40.50.970">
    <property type="match status" value="2"/>
</dbReference>
<evidence type="ECO:0000256" key="2">
    <source>
        <dbReference type="ARBA" id="ARBA00023052"/>
    </source>
</evidence>
<dbReference type="InterPro" id="IPR029061">
    <property type="entry name" value="THDP-binding"/>
</dbReference>
<dbReference type="CDD" id="cd07035">
    <property type="entry name" value="TPP_PYR_POX_like"/>
    <property type="match status" value="1"/>
</dbReference>
<evidence type="ECO:0000259" key="4">
    <source>
        <dbReference type="Pfam" id="PF00205"/>
    </source>
</evidence>
<evidence type="ECO:0000256" key="1">
    <source>
        <dbReference type="ARBA" id="ARBA00007812"/>
    </source>
</evidence>
<dbReference type="InterPro" id="IPR045229">
    <property type="entry name" value="TPP_enz"/>
</dbReference>
<evidence type="ECO:0000259" key="6">
    <source>
        <dbReference type="Pfam" id="PF02776"/>
    </source>
</evidence>
<feature type="domain" description="Thiamine pyrophosphate enzyme TPP-binding" evidence="5">
    <location>
        <begin position="420"/>
        <end position="573"/>
    </location>
</feature>
<feature type="domain" description="Thiamine pyrophosphate enzyme N-terminal TPP-binding" evidence="6">
    <location>
        <begin position="32"/>
        <end position="133"/>
    </location>
</feature>
<accession>A0ABV4AZ49</accession>
<evidence type="ECO:0000313" key="8">
    <source>
        <dbReference type="Proteomes" id="UP001562178"/>
    </source>
</evidence>
<dbReference type="SUPFAM" id="SSF52518">
    <property type="entry name" value="Thiamin diphosphate-binding fold (THDP-binding)"/>
    <property type="match status" value="2"/>
</dbReference>
<organism evidence="7 8">
    <name type="scientific">Comamonas sediminis</name>
    <dbReference type="NCBI Taxonomy" id="1783360"/>
    <lineage>
        <taxon>Bacteria</taxon>
        <taxon>Pseudomonadati</taxon>
        <taxon>Pseudomonadota</taxon>
        <taxon>Betaproteobacteria</taxon>
        <taxon>Burkholderiales</taxon>
        <taxon>Comamonadaceae</taxon>
        <taxon>Comamonas</taxon>
    </lineage>
</organism>
<comment type="similarity">
    <text evidence="1 3">Belongs to the TPP enzyme family.</text>
</comment>
<dbReference type="InterPro" id="IPR011766">
    <property type="entry name" value="TPP_enzyme_TPP-bd"/>
</dbReference>
<dbReference type="Pfam" id="PF02776">
    <property type="entry name" value="TPP_enzyme_N"/>
    <property type="match status" value="1"/>
</dbReference>
<dbReference type="PANTHER" id="PTHR18968">
    <property type="entry name" value="THIAMINE PYROPHOSPHATE ENZYMES"/>
    <property type="match status" value="1"/>
</dbReference>
<evidence type="ECO:0000259" key="5">
    <source>
        <dbReference type="Pfam" id="PF02775"/>
    </source>
</evidence>
<dbReference type="InterPro" id="IPR000399">
    <property type="entry name" value="TPP-bd_CS"/>
</dbReference>
<name>A0ABV4AZ49_9BURK</name>
<keyword evidence="8" id="KW-1185">Reference proteome</keyword>
<evidence type="ECO:0000313" key="7">
    <source>
        <dbReference type="EMBL" id="MEY2250493.1"/>
    </source>
</evidence>
<dbReference type="InterPro" id="IPR030817">
    <property type="entry name" value="Myo_inos_IolD"/>
</dbReference>
<dbReference type="RefSeq" id="WP_369459288.1">
    <property type="nucleotide sequence ID" value="NZ_JBGBDC010000002.1"/>
</dbReference>
<dbReference type="EC" id="3.7.1.22" evidence="7"/>
<comment type="caution">
    <text evidence="7">The sequence shown here is derived from an EMBL/GenBank/DDBJ whole genome shotgun (WGS) entry which is preliminary data.</text>
</comment>
<dbReference type="NCBIfam" id="TIGR04377">
    <property type="entry name" value="myo_inos_iolD"/>
    <property type="match status" value="1"/>
</dbReference>
<feature type="domain" description="Thiamine pyrophosphate enzyme central" evidence="4">
    <location>
        <begin position="221"/>
        <end position="353"/>
    </location>
</feature>
<gene>
    <name evidence="7" type="primary">iolD</name>
    <name evidence="7" type="ORF">AB7A72_05730</name>
</gene>
<reference evidence="7 8" key="1">
    <citation type="journal article" date="2016" name="Int. J. Syst. Evol. Microbiol.">
        <title>Description of Comamonas sediminis sp. nov., isolated from lagoon sediments.</title>
        <authorList>
            <person name="Subhash Y."/>
            <person name="Bang J.J."/>
            <person name="You T.H."/>
            <person name="Lee S.S."/>
        </authorList>
    </citation>
    <scope>NUCLEOTIDE SEQUENCE [LARGE SCALE GENOMIC DNA]</scope>
    <source>
        <strain evidence="7 8">JCM 31169</strain>
    </source>
</reference>
<dbReference type="Pfam" id="PF00205">
    <property type="entry name" value="TPP_enzyme_M"/>
    <property type="match status" value="1"/>
</dbReference>
<proteinExistence type="inferred from homology"/>
<evidence type="ECO:0000256" key="3">
    <source>
        <dbReference type="RuleBase" id="RU362132"/>
    </source>
</evidence>
<dbReference type="InterPro" id="IPR012001">
    <property type="entry name" value="Thiamin_PyroP_enz_TPP-bd_dom"/>
</dbReference>
<dbReference type="InterPro" id="IPR029035">
    <property type="entry name" value="DHS-like_NAD/FAD-binding_dom"/>
</dbReference>